<dbReference type="SMART" id="SM00448">
    <property type="entry name" value="REC"/>
    <property type="match status" value="1"/>
</dbReference>
<feature type="modified residue" description="4-aspartylphosphate" evidence="8">
    <location>
        <position position="52"/>
    </location>
</feature>
<evidence type="ECO:0000256" key="2">
    <source>
        <dbReference type="ARBA" id="ARBA00022553"/>
    </source>
</evidence>
<name>A0ABW9GZA3_9FIRM</name>
<dbReference type="SUPFAM" id="SSF52172">
    <property type="entry name" value="CheY-like"/>
    <property type="match status" value="1"/>
</dbReference>
<comment type="caution">
    <text evidence="12">The sequence shown here is derived from an EMBL/GenBank/DDBJ whole genome shotgun (WGS) entry which is preliminary data.</text>
</comment>
<dbReference type="PROSITE" id="PS50110">
    <property type="entry name" value="RESPONSE_REGULATORY"/>
    <property type="match status" value="1"/>
</dbReference>
<evidence type="ECO:0000256" key="4">
    <source>
        <dbReference type="ARBA" id="ARBA00023015"/>
    </source>
</evidence>
<keyword evidence="4" id="KW-0805">Transcription regulation</keyword>
<sequence>MARITVVEDETAIRELIRLNLELAGYEVQEAKDGLEALNLIRNDRPDLVLLDIMMPKMDGYTLLEELKKDQVAVICLTAKDSVQDKVKGLEMGADDYITKPFDSMELLARVKAVLRRTGTEDDQLVAKSVSYRDIILDPEQHRVSKNGEEVPLTLKEFELLAYLIEHKGNVLTREQLLSQIWGYDYEGNTRTVDMHVQRLRTKLDLDTIKTVYKVGYRLEE</sequence>
<dbReference type="InterPro" id="IPR039420">
    <property type="entry name" value="WalR-like"/>
</dbReference>
<feature type="domain" description="Response regulatory" evidence="10">
    <location>
        <begin position="3"/>
        <end position="115"/>
    </location>
</feature>
<dbReference type="SUPFAM" id="SSF46894">
    <property type="entry name" value="C-terminal effector domain of the bipartite response regulators"/>
    <property type="match status" value="1"/>
</dbReference>
<evidence type="ECO:0000313" key="13">
    <source>
        <dbReference type="Proteomes" id="UP001631949"/>
    </source>
</evidence>
<dbReference type="PANTHER" id="PTHR48111:SF1">
    <property type="entry name" value="TWO-COMPONENT RESPONSE REGULATOR ORR33"/>
    <property type="match status" value="1"/>
</dbReference>
<dbReference type="SMART" id="SM00862">
    <property type="entry name" value="Trans_reg_C"/>
    <property type="match status" value="1"/>
</dbReference>
<evidence type="ECO:0000256" key="1">
    <source>
        <dbReference type="ARBA" id="ARBA00018672"/>
    </source>
</evidence>
<dbReference type="PROSITE" id="PS51755">
    <property type="entry name" value="OMPR_PHOB"/>
    <property type="match status" value="1"/>
</dbReference>
<proteinExistence type="predicted"/>
<dbReference type="EMBL" id="JBJUVG010000006">
    <property type="protein sequence ID" value="MFM9413780.1"/>
    <property type="molecule type" value="Genomic_DNA"/>
</dbReference>
<evidence type="ECO:0000256" key="7">
    <source>
        <dbReference type="ARBA" id="ARBA00024867"/>
    </source>
</evidence>
<dbReference type="RefSeq" id="WP_408977396.1">
    <property type="nucleotide sequence ID" value="NZ_JBJUVG010000006.1"/>
</dbReference>
<dbReference type="Proteomes" id="UP001631949">
    <property type="component" value="Unassembled WGS sequence"/>
</dbReference>
<keyword evidence="13" id="KW-1185">Reference proteome</keyword>
<dbReference type="Pfam" id="PF00072">
    <property type="entry name" value="Response_reg"/>
    <property type="match status" value="1"/>
</dbReference>
<evidence type="ECO:0000259" key="11">
    <source>
        <dbReference type="PROSITE" id="PS51755"/>
    </source>
</evidence>
<protein>
    <recommendedName>
        <fullName evidence="1">Stage 0 sporulation protein A homolog</fullName>
    </recommendedName>
</protein>
<evidence type="ECO:0000256" key="3">
    <source>
        <dbReference type="ARBA" id="ARBA00023012"/>
    </source>
</evidence>
<dbReference type="InterPro" id="IPR016032">
    <property type="entry name" value="Sig_transdc_resp-reg_C-effctor"/>
</dbReference>
<dbReference type="Gene3D" id="1.10.10.10">
    <property type="entry name" value="Winged helix-like DNA-binding domain superfamily/Winged helix DNA-binding domain"/>
    <property type="match status" value="1"/>
</dbReference>
<evidence type="ECO:0000259" key="10">
    <source>
        <dbReference type="PROSITE" id="PS50110"/>
    </source>
</evidence>
<feature type="DNA-binding region" description="OmpR/PhoB-type" evidence="9">
    <location>
        <begin position="127"/>
        <end position="221"/>
    </location>
</feature>
<evidence type="ECO:0000256" key="5">
    <source>
        <dbReference type="ARBA" id="ARBA00023125"/>
    </source>
</evidence>
<dbReference type="InterPro" id="IPR001867">
    <property type="entry name" value="OmpR/PhoB-type_DNA-bd"/>
</dbReference>
<feature type="domain" description="OmpR/PhoB-type" evidence="11">
    <location>
        <begin position="127"/>
        <end position="221"/>
    </location>
</feature>
<organism evidence="12 13">
    <name type="scientific">Peptococcus simiae</name>
    <dbReference type="NCBI Taxonomy" id="1643805"/>
    <lineage>
        <taxon>Bacteria</taxon>
        <taxon>Bacillati</taxon>
        <taxon>Bacillota</taxon>
        <taxon>Clostridia</taxon>
        <taxon>Eubacteriales</taxon>
        <taxon>Peptococcaceae</taxon>
        <taxon>Peptococcus</taxon>
    </lineage>
</organism>
<accession>A0ABW9GZA3</accession>
<reference evidence="12 13" key="1">
    <citation type="journal article" date="2016" name="Int. J. Syst. Evol. Microbiol.">
        <title>Peptococcus simiae sp. nov., isolated from rhesus macaque faeces and emended description of the genus Peptococcus.</title>
        <authorList>
            <person name="Shkoporov A.N."/>
            <person name="Efimov B.A."/>
            <person name="Kondova I."/>
            <person name="Ouwerling B."/>
            <person name="Chaplin A.V."/>
            <person name="Shcherbakova V.A."/>
            <person name="Langermans J.A.M."/>
        </authorList>
    </citation>
    <scope>NUCLEOTIDE SEQUENCE [LARGE SCALE GENOMIC DNA]</scope>
    <source>
        <strain evidence="12 13">M108</strain>
    </source>
</reference>
<keyword evidence="5 9" id="KW-0238">DNA-binding</keyword>
<comment type="function">
    <text evidence="7">May play the central regulatory role in sporulation. It may be an element of the effector pathway responsible for the activation of sporulation genes in response to nutritional stress. Spo0A may act in concert with spo0H (a sigma factor) to control the expression of some genes that are critical to the sporulation process.</text>
</comment>
<evidence type="ECO:0000256" key="9">
    <source>
        <dbReference type="PROSITE-ProRule" id="PRU01091"/>
    </source>
</evidence>
<dbReference type="PANTHER" id="PTHR48111">
    <property type="entry name" value="REGULATOR OF RPOS"/>
    <property type="match status" value="1"/>
</dbReference>
<dbReference type="CDD" id="cd17574">
    <property type="entry name" value="REC_OmpR"/>
    <property type="match status" value="1"/>
</dbReference>
<gene>
    <name evidence="12" type="ORF">ACKQTC_05330</name>
</gene>
<evidence type="ECO:0000256" key="8">
    <source>
        <dbReference type="PROSITE-ProRule" id="PRU00169"/>
    </source>
</evidence>
<dbReference type="CDD" id="cd00383">
    <property type="entry name" value="trans_reg_C"/>
    <property type="match status" value="1"/>
</dbReference>
<evidence type="ECO:0000256" key="6">
    <source>
        <dbReference type="ARBA" id="ARBA00023163"/>
    </source>
</evidence>
<evidence type="ECO:0000313" key="12">
    <source>
        <dbReference type="EMBL" id="MFM9413780.1"/>
    </source>
</evidence>
<keyword evidence="2 8" id="KW-0597">Phosphoprotein</keyword>
<keyword evidence="6" id="KW-0804">Transcription</keyword>
<dbReference type="InterPro" id="IPR011006">
    <property type="entry name" value="CheY-like_superfamily"/>
</dbReference>
<dbReference type="Gene3D" id="6.10.250.690">
    <property type="match status" value="1"/>
</dbReference>
<dbReference type="Gene3D" id="3.40.50.2300">
    <property type="match status" value="1"/>
</dbReference>
<keyword evidence="3" id="KW-0902">Two-component regulatory system</keyword>
<dbReference type="InterPro" id="IPR036388">
    <property type="entry name" value="WH-like_DNA-bd_sf"/>
</dbReference>
<dbReference type="Pfam" id="PF00486">
    <property type="entry name" value="Trans_reg_C"/>
    <property type="match status" value="1"/>
</dbReference>
<dbReference type="InterPro" id="IPR001789">
    <property type="entry name" value="Sig_transdc_resp-reg_receiver"/>
</dbReference>